<dbReference type="Pfam" id="PF24623">
    <property type="entry name" value="Phage_zn_bind_8"/>
    <property type="match status" value="1"/>
</dbReference>
<accession>A0AAN1GVS6</accession>
<dbReference type="AlphaFoldDB" id="A0AAN1GVS6"/>
<evidence type="ECO:0000313" key="4">
    <source>
        <dbReference type="Proteomes" id="UP000218606"/>
    </source>
</evidence>
<proteinExistence type="predicted"/>
<evidence type="ECO:0000256" key="1">
    <source>
        <dbReference type="SAM" id="MobiDB-lite"/>
    </source>
</evidence>
<dbReference type="Proteomes" id="UP000218606">
    <property type="component" value="Plasmid pP13_g"/>
</dbReference>
<dbReference type="EMBL" id="CP010774">
    <property type="protein sequence ID" value="ATG46042.1"/>
    <property type="molecule type" value="Genomic_DNA"/>
</dbReference>
<feature type="compositionally biased region" description="Basic and acidic residues" evidence="1">
    <location>
        <begin position="55"/>
        <end position="64"/>
    </location>
</feature>
<dbReference type="InterPro" id="IPR056911">
    <property type="entry name" value="Phage_Znf_bind_put"/>
</dbReference>
<evidence type="ECO:0000313" key="3">
    <source>
        <dbReference type="EMBL" id="ATG46042.1"/>
    </source>
</evidence>
<name>A0AAN1GVS6_9RHOB</name>
<feature type="domain" description="DNA-binding phage zinc finger" evidence="2">
    <location>
        <begin position="6"/>
        <end position="48"/>
    </location>
</feature>
<keyword evidence="3" id="KW-0614">Plasmid</keyword>
<protein>
    <recommendedName>
        <fullName evidence="2">DNA-binding phage zinc finger domain-containing protein</fullName>
    </recommendedName>
</protein>
<sequence length="87" mass="9678">MPDFTAHRHPVLAVRCPDCRRAPGNWCRRPSGHMASDFHASRKAEADREFIDQHGPDASIERVGDGWAVDPRGRVGIRPRPEPSAPS</sequence>
<dbReference type="RefSeq" id="WP_096873647.1">
    <property type="nucleotide sequence ID" value="NZ_CP010774.1"/>
</dbReference>
<feature type="region of interest" description="Disordered" evidence="1">
    <location>
        <begin position="55"/>
        <end position="87"/>
    </location>
</feature>
<evidence type="ECO:0000259" key="2">
    <source>
        <dbReference type="Pfam" id="PF24623"/>
    </source>
</evidence>
<geneLocation type="plasmid" evidence="4">
    <name>pp13_g</name>
</geneLocation>
<gene>
    <name evidence="3" type="ORF">PhaeoP13_04160</name>
</gene>
<organism evidence="3 4">
    <name type="scientific">Phaeobacter piscinae</name>
    <dbReference type="NCBI Taxonomy" id="1580596"/>
    <lineage>
        <taxon>Bacteria</taxon>
        <taxon>Pseudomonadati</taxon>
        <taxon>Pseudomonadota</taxon>
        <taxon>Alphaproteobacteria</taxon>
        <taxon>Rhodobacterales</taxon>
        <taxon>Roseobacteraceae</taxon>
        <taxon>Phaeobacter</taxon>
    </lineage>
</organism>
<reference evidence="3 4" key="1">
    <citation type="journal article" date="2017" name="Front. Microbiol.">
        <title>Phaeobacter piscinae sp. nov., a species of the Roseobacter group and potential aquaculture probiont.</title>
        <authorList>
            <person name="Sonnenschein E.C."/>
            <person name="Phippen C.B.W."/>
            <person name="Nielsen K.F."/>
            <person name="Mateiu R.V."/>
            <person name="Melchiorsen J."/>
            <person name="Gram L."/>
            <person name="Overmann J."/>
            <person name="Freese H.M."/>
        </authorList>
    </citation>
    <scope>NUCLEOTIDE SEQUENCE [LARGE SCALE GENOMIC DNA]</scope>
    <source>
        <strain evidence="3 4">P13</strain>
    </source>
</reference>